<dbReference type="RefSeq" id="WP_281277263.1">
    <property type="nucleotide sequence ID" value="NZ_QPJK01000015.1"/>
</dbReference>
<dbReference type="AlphaFoldDB" id="A0A368X911"/>
<dbReference type="Pfam" id="PF01590">
    <property type="entry name" value="GAF"/>
    <property type="match status" value="1"/>
</dbReference>
<evidence type="ECO:0000313" key="3">
    <source>
        <dbReference type="Proteomes" id="UP000252884"/>
    </source>
</evidence>
<evidence type="ECO:0000313" key="2">
    <source>
        <dbReference type="EMBL" id="RCW64440.1"/>
    </source>
</evidence>
<name>A0A368X911_9BURK</name>
<dbReference type="SMART" id="SM00065">
    <property type="entry name" value="GAF"/>
    <property type="match status" value="1"/>
</dbReference>
<dbReference type="InterPro" id="IPR029016">
    <property type="entry name" value="GAF-like_dom_sf"/>
</dbReference>
<dbReference type="PANTHER" id="PTHR43102:SF2">
    <property type="entry name" value="GAF DOMAIN-CONTAINING PROTEIN"/>
    <property type="match status" value="1"/>
</dbReference>
<evidence type="ECO:0000259" key="1">
    <source>
        <dbReference type="SMART" id="SM00065"/>
    </source>
</evidence>
<proteinExistence type="predicted"/>
<dbReference type="Proteomes" id="UP000252884">
    <property type="component" value="Unassembled WGS sequence"/>
</dbReference>
<dbReference type="EMBL" id="QPJK01000015">
    <property type="protein sequence ID" value="RCW64440.1"/>
    <property type="molecule type" value="Genomic_DNA"/>
</dbReference>
<protein>
    <submittedName>
        <fullName evidence="2">GAF domain-containing protein</fullName>
    </submittedName>
</protein>
<comment type="caution">
    <text evidence="2">The sequence shown here is derived from an EMBL/GenBank/DDBJ whole genome shotgun (WGS) entry which is preliminary data.</text>
</comment>
<feature type="domain" description="GAF" evidence="1">
    <location>
        <begin position="75"/>
        <end position="213"/>
    </location>
</feature>
<gene>
    <name evidence="2" type="ORF">DES41_11564</name>
</gene>
<accession>A0A368X911</accession>
<dbReference type="PANTHER" id="PTHR43102">
    <property type="entry name" value="SLR1143 PROTEIN"/>
    <property type="match status" value="1"/>
</dbReference>
<dbReference type="SUPFAM" id="SSF55781">
    <property type="entry name" value="GAF domain-like"/>
    <property type="match status" value="1"/>
</dbReference>
<dbReference type="Gene3D" id="3.30.450.40">
    <property type="match status" value="1"/>
</dbReference>
<sequence>MIQRIADGDRCIQRMEDLVARAAERGEDTVGLLRYLEDMRLVQGSFKENREVLAQVLGERARIAALQALNVMDSPEERAYDDITRLAASVCGTPMALVSLVDGTRQWFKSRVGLQAKETPRELAFCAHAIQTPGEVMVVQDAQADPRFENNALVTGDPNIRFYAGAPLVTSAGHALGTLCVIDTVPRGITAAQMEELEFLANQVIAAMEARKA</sequence>
<reference evidence="2 3" key="1">
    <citation type="submission" date="2018-07" db="EMBL/GenBank/DDBJ databases">
        <title>Genomic Encyclopedia of Type Strains, Phase IV (KMG-IV): sequencing the most valuable type-strain genomes for metagenomic binning, comparative biology and taxonomic classification.</title>
        <authorList>
            <person name="Goeker M."/>
        </authorList>
    </citation>
    <scope>NUCLEOTIDE SEQUENCE [LARGE SCALE GENOMIC DNA]</scope>
    <source>
        <strain evidence="2 3">DSM 21634</strain>
    </source>
</reference>
<organism evidence="2 3">
    <name type="scientific">Pseudorhodoferax soli</name>
    <dbReference type="NCBI Taxonomy" id="545864"/>
    <lineage>
        <taxon>Bacteria</taxon>
        <taxon>Pseudomonadati</taxon>
        <taxon>Pseudomonadota</taxon>
        <taxon>Betaproteobacteria</taxon>
        <taxon>Burkholderiales</taxon>
        <taxon>Comamonadaceae</taxon>
    </lineage>
</organism>
<keyword evidence="3" id="KW-1185">Reference proteome</keyword>
<dbReference type="InterPro" id="IPR003018">
    <property type="entry name" value="GAF"/>
</dbReference>